<feature type="domain" description="Bacterial surface antigen (D15)" evidence="6">
    <location>
        <begin position="330"/>
        <end position="622"/>
    </location>
</feature>
<dbReference type="InterPro" id="IPR000184">
    <property type="entry name" value="Bac_surfAg_D15"/>
</dbReference>
<evidence type="ECO:0000256" key="3">
    <source>
        <dbReference type="ARBA" id="ARBA00023136"/>
    </source>
</evidence>
<feature type="region of interest" description="Disordered" evidence="4">
    <location>
        <begin position="27"/>
        <end position="51"/>
    </location>
</feature>
<accession>A0A5J6MGC5</accession>
<name>A0A5J6MGC5_9PROT</name>
<keyword evidence="2" id="KW-1134">Transmembrane beta strand</keyword>
<dbReference type="Gene3D" id="3.10.20.310">
    <property type="entry name" value="membrane protein fhac"/>
    <property type="match status" value="1"/>
</dbReference>
<dbReference type="PANTHER" id="PTHR12815">
    <property type="entry name" value="SORTING AND ASSEMBLY MACHINERY SAMM50 PROTEIN FAMILY MEMBER"/>
    <property type="match status" value="1"/>
</dbReference>
<evidence type="ECO:0000313" key="7">
    <source>
        <dbReference type="EMBL" id="QEX16503.1"/>
    </source>
</evidence>
<evidence type="ECO:0000313" key="8">
    <source>
        <dbReference type="Proteomes" id="UP000326202"/>
    </source>
</evidence>
<dbReference type="KEGG" id="htq:FRZ44_17980"/>
<protein>
    <submittedName>
        <fullName evidence="7">Outer membrane protein assembly factor</fullName>
    </submittedName>
</protein>
<dbReference type="Proteomes" id="UP000326202">
    <property type="component" value="Chromosome"/>
</dbReference>
<dbReference type="EMBL" id="CP042906">
    <property type="protein sequence ID" value="QEX16503.1"/>
    <property type="molecule type" value="Genomic_DNA"/>
</dbReference>
<keyword evidence="8" id="KW-1185">Reference proteome</keyword>
<dbReference type="GO" id="GO:0019867">
    <property type="term" value="C:outer membrane"/>
    <property type="evidence" value="ECO:0007669"/>
    <property type="project" value="InterPro"/>
</dbReference>
<reference evidence="7 8" key="1">
    <citation type="submission" date="2019-08" db="EMBL/GenBank/DDBJ databases">
        <title>Hyperibacter terrae gen. nov., sp. nov. and Hyperibacter viscosus sp. nov., two new members in the family Rhodospirillaceae isolated from the rhizosphere of Hypericum perforatum.</title>
        <authorList>
            <person name="Noviana Z."/>
        </authorList>
    </citation>
    <scope>NUCLEOTIDE SEQUENCE [LARGE SCALE GENOMIC DNA]</scope>
    <source>
        <strain evidence="7 8">R5913</strain>
    </source>
</reference>
<comment type="subcellular location">
    <subcellularLocation>
        <location evidence="1">Membrane</location>
    </subcellularLocation>
</comment>
<evidence type="ECO:0000256" key="4">
    <source>
        <dbReference type="SAM" id="MobiDB-lite"/>
    </source>
</evidence>
<dbReference type="Gene3D" id="2.40.160.50">
    <property type="entry name" value="membrane protein fhac: a member of the omp85/tpsb transporter family"/>
    <property type="match status" value="1"/>
</dbReference>
<dbReference type="InterPro" id="IPR039910">
    <property type="entry name" value="D15-like"/>
</dbReference>
<evidence type="ECO:0000259" key="6">
    <source>
        <dbReference type="Pfam" id="PF01103"/>
    </source>
</evidence>
<evidence type="ECO:0000256" key="1">
    <source>
        <dbReference type="ARBA" id="ARBA00004370"/>
    </source>
</evidence>
<dbReference type="AlphaFoldDB" id="A0A5J6MGC5"/>
<keyword evidence="3" id="KW-0472">Membrane</keyword>
<dbReference type="Pfam" id="PF01103">
    <property type="entry name" value="Omp85"/>
    <property type="match status" value="1"/>
</dbReference>
<dbReference type="PANTHER" id="PTHR12815:SF42">
    <property type="entry name" value="BACTERIAL SURFACE ANTIGEN (D15) DOMAIN-CONTAINING PROTEIN"/>
    <property type="match status" value="1"/>
</dbReference>
<organism evidence="7 8">
    <name type="scientific">Hypericibacter terrae</name>
    <dbReference type="NCBI Taxonomy" id="2602015"/>
    <lineage>
        <taxon>Bacteria</taxon>
        <taxon>Pseudomonadati</taxon>
        <taxon>Pseudomonadota</taxon>
        <taxon>Alphaproteobacteria</taxon>
        <taxon>Rhodospirillales</taxon>
        <taxon>Dongiaceae</taxon>
        <taxon>Hypericibacter</taxon>
    </lineage>
</organism>
<feature type="chain" id="PRO_5023929734" evidence="5">
    <location>
        <begin position="26"/>
        <end position="622"/>
    </location>
</feature>
<feature type="signal peptide" evidence="5">
    <location>
        <begin position="1"/>
        <end position="25"/>
    </location>
</feature>
<evidence type="ECO:0000256" key="2">
    <source>
        <dbReference type="ARBA" id="ARBA00022452"/>
    </source>
</evidence>
<gene>
    <name evidence="7" type="ORF">FRZ44_17980</name>
</gene>
<sequence length="622" mass="67743">MGQRLATLILLAVLALGGMASVVRADEDAPTAADDEKAPPTTEQSAVPAETQDSVKIPYATRFSGVQSSQLKTLLKQVSQLVAFEDGPTDSEAALRRRANADMDRLREVMASAGYYDAVVTYEIDKNFKPWRVLVDVKAGAPYLLKEAKVVPAEGTELPPGIAFEPADLGLQIGARAQASVILDAEAQMVQRCTENGYPLARSTGRETIVDKADHSMHVTYKLDSGPAAAFGVTTTTGLETVDQAYVDRRIKWAEGDLYDSRKVEATQKALVDSNLFATVRVTRADSVGEDGRIAVKIELGERRQRSIGGGVYYDSSLGPGVRAFWEHRNLFGEGESLHIEGRFGTDQRSALAEFLRPDFIIPDLTLRSQFTLDNEQTDAYEVRSATAFTGLVRKFSPTLTGGAGFEFQQAHVNDDTGAQDYTILDMPIFLKRDDTDSLLDPTRGTRLGMTVTPYHSIDGTNLDFVGLRATASAYQRLTDSDRFVLAGYANVGSIDGVSLGDLPRDLRLYAGGGGSVRGYGYQQAGPLDSNGNPRGGLSSLETGIELRTRITDTIGIVTFFEGGSVFDTHYPDLSEGLFWGTGAGVRYYTPIGPLRFDVAFPLERRRNDDFFQFYISLGQAF</sequence>
<keyword evidence="5" id="KW-0732">Signal</keyword>
<keyword evidence="2" id="KW-0812">Transmembrane</keyword>
<proteinExistence type="predicted"/>
<evidence type="ECO:0000256" key="5">
    <source>
        <dbReference type="SAM" id="SignalP"/>
    </source>
</evidence>